<dbReference type="CDD" id="cd05468">
    <property type="entry name" value="pVHL"/>
    <property type="match status" value="1"/>
</dbReference>
<feature type="domain" description="Dipeptidylpeptidase IV N-terminal" evidence="5">
    <location>
        <begin position="244"/>
        <end position="540"/>
    </location>
</feature>
<evidence type="ECO:0000259" key="4">
    <source>
        <dbReference type="Pfam" id="PF00326"/>
    </source>
</evidence>
<dbReference type="EC" id="3.4.14.12" evidence="7"/>
<dbReference type="PANTHER" id="PTHR11731:SF118">
    <property type="entry name" value="BLR1971 PROTEIN"/>
    <property type="match status" value="1"/>
</dbReference>
<dbReference type="InterPro" id="IPR050278">
    <property type="entry name" value="Serine_Prot_S9B/DPPIV"/>
</dbReference>
<feature type="domain" description="von Hippel-Lindau disease tumour suppressor beta" evidence="6">
    <location>
        <begin position="151"/>
        <end position="209"/>
    </location>
</feature>
<dbReference type="EMBL" id="SJPF01000003">
    <property type="protein sequence ID" value="TWT32911.1"/>
    <property type="molecule type" value="Genomic_DNA"/>
</dbReference>
<dbReference type="RefSeq" id="WP_186767636.1">
    <property type="nucleotide sequence ID" value="NZ_SJPF01000003.1"/>
</dbReference>
<protein>
    <submittedName>
        <fullName evidence="7">Prolyl tripeptidyl peptidase</fullName>
        <ecNumber evidence="7">3.4.14.12</ecNumber>
    </submittedName>
</protein>
<dbReference type="SUPFAM" id="SSF49468">
    <property type="entry name" value="VHL"/>
    <property type="match status" value="1"/>
</dbReference>
<dbReference type="Gene3D" id="2.60.40.780">
    <property type="entry name" value="von Hippel-Lindau disease tumour suppressor, beta domain"/>
    <property type="match status" value="1"/>
</dbReference>
<accession>A0A5C5V3F4</accession>
<evidence type="ECO:0000313" key="7">
    <source>
        <dbReference type="EMBL" id="TWT32911.1"/>
    </source>
</evidence>
<feature type="signal peptide" evidence="3">
    <location>
        <begin position="1"/>
        <end position="24"/>
    </location>
</feature>
<dbReference type="InterPro" id="IPR029058">
    <property type="entry name" value="AB_hydrolase_fold"/>
</dbReference>
<dbReference type="Gene3D" id="2.140.10.30">
    <property type="entry name" value="Dipeptidylpeptidase IV, N-terminal domain"/>
    <property type="match status" value="1"/>
</dbReference>
<dbReference type="Pfam" id="PF05960">
    <property type="entry name" value="DUF885"/>
    <property type="match status" value="1"/>
</dbReference>
<comment type="caution">
    <text evidence="7">The sequence shown here is derived from an EMBL/GenBank/DDBJ whole genome shotgun (WGS) entry which is preliminary data.</text>
</comment>
<keyword evidence="8" id="KW-1185">Reference proteome</keyword>
<dbReference type="GO" id="GO:0006508">
    <property type="term" value="P:proteolysis"/>
    <property type="evidence" value="ECO:0007669"/>
    <property type="project" value="InterPro"/>
</dbReference>
<dbReference type="InterPro" id="IPR001375">
    <property type="entry name" value="Peptidase_S9_cat"/>
</dbReference>
<evidence type="ECO:0000256" key="2">
    <source>
        <dbReference type="SAM" id="MobiDB-lite"/>
    </source>
</evidence>
<feature type="chain" id="PRO_5022751464" evidence="3">
    <location>
        <begin position="25"/>
        <end position="1525"/>
    </location>
</feature>
<dbReference type="Pfam" id="PF00930">
    <property type="entry name" value="DPPIV_N"/>
    <property type="match status" value="1"/>
</dbReference>
<dbReference type="InterPro" id="IPR002469">
    <property type="entry name" value="Peptidase_S9B_N"/>
</dbReference>
<dbReference type="Pfam" id="PF01847">
    <property type="entry name" value="VHL"/>
    <property type="match status" value="1"/>
</dbReference>
<comment type="similarity">
    <text evidence="1">Belongs to the VHL family.</text>
</comment>
<dbReference type="SUPFAM" id="SSF82171">
    <property type="entry name" value="DPP6 N-terminal domain-like"/>
    <property type="match status" value="1"/>
</dbReference>
<reference evidence="7 8" key="1">
    <citation type="submission" date="2019-02" db="EMBL/GenBank/DDBJ databases">
        <title>Deep-cultivation of Planctomycetes and their phenomic and genomic characterization uncovers novel biology.</title>
        <authorList>
            <person name="Wiegand S."/>
            <person name="Jogler M."/>
            <person name="Boedeker C."/>
            <person name="Pinto D."/>
            <person name="Vollmers J."/>
            <person name="Rivas-Marin E."/>
            <person name="Kohn T."/>
            <person name="Peeters S.H."/>
            <person name="Heuer A."/>
            <person name="Rast P."/>
            <person name="Oberbeckmann S."/>
            <person name="Bunk B."/>
            <person name="Jeske O."/>
            <person name="Meyerdierks A."/>
            <person name="Storesund J.E."/>
            <person name="Kallscheuer N."/>
            <person name="Luecker S."/>
            <person name="Lage O.M."/>
            <person name="Pohl T."/>
            <person name="Merkel B.J."/>
            <person name="Hornburger P."/>
            <person name="Mueller R.-W."/>
            <person name="Bruemmer F."/>
            <person name="Labrenz M."/>
            <person name="Spormann A.M."/>
            <person name="Op Den Camp H."/>
            <person name="Overmann J."/>
            <person name="Amann R."/>
            <person name="Jetten M.S.M."/>
            <person name="Mascher T."/>
            <person name="Medema M.H."/>
            <person name="Devos D.P."/>
            <person name="Kaster A.-K."/>
            <person name="Ovreas L."/>
            <person name="Rohde M."/>
            <person name="Galperin M.Y."/>
            <person name="Jogler C."/>
        </authorList>
    </citation>
    <scope>NUCLEOTIDE SEQUENCE [LARGE SCALE GENOMIC DNA]</scope>
    <source>
        <strain evidence="7 8">Enr8</strain>
    </source>
</reference>
<evidence type="ECO:0000256" key="1">
    <source>
        <dbReference type="ARBA" id="ARBA00010057"/>
    </source>
</evidence>
<keyword evidence="3" id="KW-0732">Signal</keyword>
<dbReference type="InterPro" id="IPR010281">
    <property type="entry name" value="DUF885"/>
</dbReference>
<name>A0A5C5V3F4_9BACT</name>
<feature type="region of interest" description="Disordered" evidence="2">
    <location>
        <begin position="271"/>
        <end position="293"/>
    </location>
</feature>
<keyword evidence="7" id="KW-0378">Hydrolase</keyword>
<dbReference type="GO" id="GO:0008236">
    <property type="term" value="F:serine-type peptidase activity"/>
    <property type="evidence" value="ECO:0007669"/>
    <property type="project" value="InterPro"/>
</dbReference>
<dbReference type="InterPro" id="IPR037140">
    <property type="entry name" value="VHL_beta_dom_sf"/>
</dbReference>
<feature type="domain" description="Peptidase S9 prolyl oligopeptidase catalytic" evidence="4">
    <location>
        <begin position="632"/>
        <end position="818"/>
    </location>
</feature>
<dbReference type="PANTHER" id="PTHR11731">
    <property type="entry name" value="PROTEASE FAMILY S9B,C DIPEPTIDYL-PEPTIDASE IV-RELATED"/>
    <property type="match status" value="1"/>
</dbReference>
<evidence type="ECO:0000259" key="6">
    <source>
        <dbReference type="Pfam" id="PF01847"/>
    </source>
</evidence>
<dbReference type="Gene3D" id="3.40.50.1820">
    <property type="entry name" value="alpha/beta hydrolase"/>
    <property type="match status" value="1"/>
</dbReference>
<dbReference type="SUPFAM" id="SSF53474">
    <property type="entry name" value="alpha/beta-Hydrolases"/>
    <property type="match status" value="1"/>
</dbReference>
<organism evidence="7 8">
    <name type="scientific">Blastopirellula retiformator</name>
    <dbReference type="NCBI Taxonomy" id="2527970"/>
    <lineage>
        <taxon>Bacteria</taxon>
        <taxon>Pseudomonadati</taxon>
        <taxon>Planctomycetota</taxon>
        <taxon>Planctomycetia</taxon>
        <taxon>Pirellulales</taxon>
        <taxon>Pirellulaceae</taxon>
        <taxon>Blastopirellula</taxon>
    </lineage>
</organism>
<dbReference type="InterPro" id="IPR024053">
    <property type="entry name" value="VHL_beta_dom"/>
</dbReference>
<proteinExistence type="inferred from homology"/>
<evidence type="ECO:0000259" key="5">
    <source>
        <dbReference type="Pfam" id="PF00930"/>
    </source>
</evidence>
<dbReference type="InterPro" id="IPR022772">
    <property type="entry name" value="VHL_tumour_suppress_b/a_dom"/>
</dbReference>
<dbReference type="Pfam" id="PF00326">
    <property type="entry name" value="Peptidase_S9"/>
    <property type="match status" value="1"/>
</dbReference>
<feature type="region of interest" description="Disordered" evidence="2">
    <location>
        <begin position="224"/>
        <end position="258"/>
    </location>
</feature>
<evidence type="ECO:0000256" key="3">
    <source>
        <dbReference type="SAM" id="SignalP"/>
    </source>
</evidence>
<evidence type="ECO:0000313" key="8">
    <source>
        <dbReference type="Proteomes" id="UP000318878"/>
    </source>
</evidence>
<dbReference type="Proteomes" id="UP000318878">
    <property type="component" value="Unassembled WGS sequence"/>
</dbReference>
<gene>
    <name evidence="7" type="primary">ptpA_2</name>
    <name evidence="7" type="ORF">Enr8_27270</name>
</gene>
<dbReference type="InterPro" id="IPR036208">
    <property type="entry name" value="VHL_sf"/>
</dbReference>
<sequence precursor="true">MPFSGRLRIAAVGCLLLMVATSLAQRPTAYKMEIRPHWFADDAFCWYKNDLPGGKAEYILIDAEKGERRPAFDHAKLAAALTAAGVKDAKADALPIRRLSFRDDGQQVFFQVGDDSWSCDLTSYELTQSKPDQLAAELEMERLPRRLPSGGSQTETTITFRNRLEEPVELSWINSSGRPASYGKLGPGEQRKQHTFVNHVWEARTASGDVVIVFRATARSDFATIDNSNPVEPGPRRRRGGPGRGPRTPRDRSPDGKWTVQIRDNNVVLKNVESGDETTLTTDGDAKSSYGQLQWSPDSQTLIALKTTPGDRGEVYRIESSPKEGGRAKLHTSRYALPGDKFDAFDIHLFDVAKQAEIACDADVVDFGMPRFRIRGETATYEQVDRGHQRFRLVEINLQTGAVRNLIDEKSETFIWTIHTEGQGLRQITWLGDDEFIYCSEEDGWRHLYLHDAKTGELKNQITQGAWVVRGIDRIDEEKRQIWFHAGGIHEGQDPYFVHYCRVNFDGSDLTILTEGDGTHEVEYSPTGKYLIDRYSRVDMAPKTELRRTSDGTLVCPLEAADISELVKAGFRLPEHFVAKGRDGKTDIWGNIYRPRDYDPSKKYPIIEDIYAGPHNFHTPKKFNANNYYRDLHDLGFVVVKLDGMGTTGRSKAFHDVCFQNLKDAGFPDRIAWMKAAAEKDPGLDVSRVGIYGTSAGGQNAAAAVLFHPDFYKAAVASCGCHDNRMDKASWNEQWMGYPVGPHYSECSNIDNAAKLGGALMLIVGEMDNNVPPESTLRFADALIKADKDFDLLVMPGVGHSAGGTYGRRRRNDFFVEHLMNKEPSGPKADAKEPNPGYTIDQSRIEAAGNRVIRLRERFNADQGSLGRRYTLRESPARQQRMLGFYCDWVKKLDAYDAESLTSPEQELLAGLRQEVVDRLAEVAQDQTESTELAQFFPFAETIIPMVEARQEFAKIDPQQAAADVVKIAEQTAAVHQQTAPEIASYDLEQLGAAARRADRLQKALQEWYRFYDGYDPLFTWWVKQPMADAEAKLTAYVALLKSTTPEPKKGERARRPEVKPLDDAALQTLITAAPAASDAPALEPLVSPPVGKLEAAIRVYRQDISRWGRRREQQRSDSDWAEIYAAWRDLLDQYDFDSLSKDDQFDYVLLRNELDYQIQLAELKARGADTIGSESTDESGIKGTPVGRERLLLELQHEMIPYTPEQLMEIAEQEYAWCRAEILKASREMGCGDDWQAAVEKVKRMHVAPGEQPQLIKMLSDEAIAFLKEHELMSIPPLAEETWRMQMMTPERQLVNPFFTGGEVISVSFPTDTMTHKDKLQSLRGNNIPFARATVHHELIPGHHMQGFMNNRHRSHRELFRTPFWLEGWALYWEMLLYDKDFPKSPEDRIGFLVWRSHRCARITFSLGFHLGKLTPQQCVDLLVARVGFEPANAAAEVRRSVGTSYPPLYQAGYMLGGLQLRSLHRQLVDSGEMTDKQFHDAIMRQNFAPISIVRDILMQNELTADYRPAWNYYEFEKAEAAAN</sequence>